<proteinExistence type="predicted"/>
<feature type="transmembrane region" description="Helical" evidence="1">
    <location>
        <begin position="23"/>
        <end position="43"/>
    </location>
</feature>
<dbReference type="EMBL" id="DSYK01000106">
    <property type="protein sequence ID" value="HGS20632.1"/>
    <property type="molecule type" value="Genomic_DNA"/>
</dbReference>
<feature type="transmembrane region" description="Helical" evidence="1">
    <location>
        <begin position="305"/>
        <end position="324"/>
    </location>
</feature>
<comment type="caution">
    <text evidence="2">The sequence shown here is derived from an EMBL/GenBank/DDBJ whole genome shotgun (WGS) entry which is preliminary data.</text>
</comment>
<evidence type="ECO:0000313" key="2">
    <source>
        <dbReference type="EMBL" id="HGS20632.1"/>
    </source>
</evidence>
<keyword evidence="1" id="KW-0812">Transmembrane</keyword>
<keyword evidence="1" id="KW-0472">Membrane</keyword>
<accession>A0A7C4KFW7</accession>
<feature type="transmembrane region" description="Helical" evidence="1">
    <location>
        <begin position="198"/>
        <end position="228"/>
    </location>
</feature>
<evidence type="ECO:0000256" key="1">
    <source>
        <dbReference type="SAM" id="Phobius"/>
    </source>
</evidence>
<organism evidence="2">
    <name type="scientific">Anaerolinea thermolimosa</name>
    <dbReference type="NCBI Taxonomy" id="229919"/>
    <lineage>
        <taxon>Bacteria</taxon>
        <taxon>Bacillati</taxon>
        <taxon>Chloroflexota</taxon>
        <taxon>Anaerolineae</taxon>
        <taxon>Anaerolineales</taxon>
        <taxon>Anaerolineaceae</taxon>
        <taxon>Anaerolinea</taxon>
    </lineage>
</organism>
<feature type="transmembrane region" description="Helical" evidence="1">
    <location>
        <begin position="48"/>
        <end position="65"/>
    </location>
</feature>
<reference evidence="2" key="1">
    <citation type="journal article" date="2020" name="mSystems">
        <title>Genome- and Community-Level Interaction Insights into Carbon Utilization and Element Cycling Functions of Hydrothermarchaeota in Hydrothermal Sediment.</title>
        <authorList>
            <person name="Zhou Z."/>
            <person name="Liu Y."/>
            <person name="Xu W."/>
            <person name="Pan J."/>
            <person name="Luo Z.H."/>
            <person name="Li M."/>
        </authorList>
    </citation>
    <scope>NUCLEOTIDE SEQUENCE [LARGE SCALE GENOMIC DNA]</scope>
    <source>
        <strain evidence="2">SpSt-573</strain>
    </source>
</reference>
<keyword evidence="1" id="KW-1133">Transmembrane helix</keyword>
<sequence length="331" mass="37443">MILTRLFLEITGYPRLGHGEIHIAHVLWGGLALFLAAILPLIFIHRRVFMLSALLSGVGIGLFIDEVGKFITTTNDYFYPAAAPIIYAFFLGLVLLYIRLKRLEKPDPRTRLYQILEDFSEILDGDLEIEEQKNLEVRISRVIQETEDPDLVRLAQSLLQFIRAEDLRLVVHQPGKWERLLRSGWQITDRIPRRTFKWFLITALILVGGIAWFELGSLIQAISAGGSFLENLILLGVLHGEVRSQIGAYWFIIHLIFQGLVGLSAISSGLFLIFNKDQLALSLGTISMIFSLTAVNLLYFFVDQFSAAFAAVIQLLVLLGLSQYRRKLSSL</sequence>
<feature type="transmembrane region" description="Helical" evidence="1">
    <location>
        <begin position="248"/>
        <end position="272"/>
    </location>
</feature>
<dbReference type="AlphaFoldDB" id="A0A7C4KFW7"/>
<gene>
    <name evidence="2" type="ORF">ENT37_02055</name>
</gene>
<feature type="transmembrane region" description="Helical" evidence="1">
    <location>
        <begin position="77"/>
        <end position="98"/>
    </location>
</feature>
<name>A0A7C4KFW7_9CHLR</name>
<feature type="transmembrane region" description="Helical" evidence="1">
    <location>
        <begin position="279"/>
        <end position="299"/>
    </location>
</feature>
<protein>
    <submittedName>
        <fullName evidence="2">Uncharacterized protein</fullName>
    </submittedName>
</protein>